<sequence>MTLAGHVNNDKGFPMIKRAFHLAALGLFASSFAAHAAAPIDNSVLDKPEFRAHKATYGVVYRLPQDVNAVLDAKITGTLKQDLLALGLKTEAETPNMPHVTVVHIHNADPETPARMLRALPKPPAPLQVTLKTFYPTEAAKGAGHPWWLDLGVVKSGQGFEDMMRYNTVTTAALAPLRDGPLPRVTGPVYAKMGDAGKDLVKTMGVSGVNIMQDGKEVRAHNPHTTLVYSMAIYDTRLQDAMKQESDKFNAVLPDGINTTFKDVSIVEIGFAGNVVREIYRVSLEDGSVIDVATGKKVGS</sequence>
<feature type="chain" id="PRO_5046405966" description="Lipoprotein" evidence="1">
    <location>
        <begin position="37"/>
        <end position="300"/>
    </location>
</feature>
<keyword evidence="3" id="KW-1185">Reference proteome</keyword>
<feature type="signal peptide" evidence="1">
    <location>
        <begin position="1"/>
        <end position="36"/>
    </location>
</feature>
<organism evidence="2 3">
    <name type="scientific">Achromobacter marplatensis</name>
    <dbReference type="NCBI Taxonomy" id="470868"/>
    <lineage>
        <taxon>Bacteria</taxon>
        <taxon>Pseudomonadati</taxon>
        <taxon>Pseudomonadota</taxon>
        <taxon>Betaproteobacteria</taxon>
        <taxon>Burkholderiales</taxon>
        <taxon>Alcaligenaceae</taxon>
        <taxon>Achromobacter</taxon>
    </lineage>
</organism>
<evidence type="ECO:0000313" key="3">
    <source>
        <dbReference type="Proteomes" id="UP000252124"/>
    </source>
</evidence>
<proteinExistence type="predicted"/>
<evidence type="ECO:0000256" key="1">
    <source>
        <dbReference type="SAM" id="SignalP"/>
    </source>
</evidence>
<reference evidence="2 3" key="1">
    <citation type="submission" date="2018-06" db="EMBL/GenBank/DDBJ databases">
        <title>Genomic Encyclopedia of Type Strains, Phase III (KMG-III): the genomes of soil and plant-associated and newly described type strains.</title>
        <authorList>
            <person name="Whitman W."/>
        </authorList>
    </citation>
    <scope>NUCLEOTIDE SEQUENCE [LARGE SCALE GENOMIC DNA]</scope>
    <source>
        <strain evidence="2 3">CECT 7342</strain>
    </source>
</reference>
<evidence type="ECO:0008006" key="4">
    <source>
        <dbReference type="Google" id="ProtNLM"/>
    </source>
</evidence>
<evidence type="ECO:0000313" key="2">
    <source>
        <dbReference type="EMBL" id="RBP19270.1"/>
    </source>
</evidence>
<dbReference type="Proteomes" id="UP000252124">
    <property type="component" value="Unassembled WGS sequence"/>
</dbReference>
<dbReference type="EMBL" id="QNRM01000005">
    <property type="protein sequence ID" value="RBP19270.1"/>
    <property type="molecule type" value="Genomic_DNA"/>
</dbReference>
<comment type="caution">
    <text evidence="2">The sequence shown here is derived from an EMBL/GenBank/DDBJ whole genome shotgun (WGS) entry which is preliminary data.</text>
</comment>
<gene>
    <name evidence="2" type="ORF">DFP87_105347</name>
</gene>
<keyword evidence="1" id="KW-0732">Signal</keyword>
<protein>
    <recommendedName>
        <fullName evidence="4">Lipoprotein</fullName>
    </recommendedName>
</protein>
<name>A0ABX9GCL2_9BURK</name>
<accession>A0ABX9GCL2</accession>